<dbReference type="AlphaFoldDB" id="A0A9Q3ZGL2"/>
<evidence type="ECO:0000259" key="2">
    <source>
        <dbReference type="Pfam" id="PF09917"/>
    </source>
</evidence>
<keyword evidence="1" id="KW-0732">Signal</keyword>
<gene>
    <name evidence="3" type="ORF">LZG35_21180</name>
</gene>
<evidence type="ECO:0000256" key="1">
    <source>
        <dbReference type="SAM" id="SignalP"/>
    </source>
</evidence>
<protein>
    <submittedName>
        <fullName evidence="3">DUF2147 domain-containing protein</fullName>
    </submittedName>
</protein>
<dbReference type="Proteomes" id="UP001107961">
    <property type="component" value="Unassembled WGS sequence"/>
</dbReference>
<dbReference type="KEGG" id="axe:P40_02640"/>
<sequence>MLKVLISSVLLLMSVYAYAGADAIQGIWETEDGGYVYIHPEGDTWVGTAVGSRDGEHRYDNENPDEELRGRRLLGVDVVTGLKYDGDDRWDDGKVYSPDNGKTYDLSAELKDQDTLKVRGYIGVSLLGRSQTWQRIDESAPHVQKEFLQ</sequence>
<name>A0A9Q3ZGL2_9GAMM</name>
<organism evidence="3 4">
    <name type="scientific">Alloalcanivorax xenomutans</name>
    <dbReference type="NCBI Taxonomy" id="1094342"/>
    <lineage>
        <taxon>Bacteria</taxon>
        <taxon>Pseudomonadati</taxon>
        <taxon>Pseudomonadota</taxon>
        <taxon>Gammaproteobacteria</taxon>
        <taxon>Oceanospirillales</taxon>
        <taxon>Alcanivoracaceae</taxon>
        <taxon>Alloalcanivorax</taxon>
    </lineage>
</organism>
<dbReference type="Pfam" id="PF09917">
    <property type="entry name" value="DUF2147"/>
    <property type="match status" value="1"/>
</dbReference>
<dbReference type="EMBL" id="JAJVKT010000042">
    <property type="protein sequence ID" value="MCE7511156.1"/>
    <property type="molecule type" value="Genomic_DNA"/>
</dbReference>
<comment type="caution">
    <text evidence="3">The sequence shown here is derived from an EMBL/GenBank/DDBJ whole genome shotgun (WGS) entry which is preliminary data.</text>
</comment>
<feature type="domain" description="DUF2147" evidence="2">
    <location>
        <begin position="26"/>
        <end position="135"/>
    </location>
</feature>
<dbReference type="RefSeq" id="WP_080530361.1">
    <property type="nucleotide sequence ID" value="NZ_CBDDTQ010000003.1"/>
</dbReference>
<accession>A0A9Q3ZGL2</accession>
<proteinExistence type="predicted"/>
<dbReference type="PANTHER" id="PTHR36919">
    <property type="entry name" value="BLR1215 PROTEIN"/>
    <property type="match status" value="1"/>
</dbReference>
<evidence type="ECO:0000313" key="3">
    <source>
        <dbReference type="EMBL" id="MCE7511156.1"/>
    </source>
</evidence>
<keyword evidence="4" id="KW-1185">Reference proteome</keyword>
<evidence type="ECO:0000313" key="4">
    <source>
        <dbReference type="Proteomes" id="UP001107961"/>
    </source>
</evidence>
<feature type="signal peptide" evidence="1">
    <location>
        <begin position="1"/>
        <end position="19"/>
    </location>
</feature>
<feature type="chain" id="PRO_5040393481" evidence="1">
    <location>
        <begin position="20"/>
        <end position="149"/>
    </location>
</feature>
<dbReference type="InterPro" id="IPR019223">
    <property type="entry name" value="DUF2147"/>
</dbReference>
<dbReference type="PANTHER" id="PTHR36919:SF2">
    <property type="entry name" value="BLL6627 PROTEIN"/>
    <property type="match status" value="1"/>
</dbReference>
<reference evidence="3" key="1">
    <citation type="submission" date="2022-01" db="EMBL/GenBank/DDBJ databases">
        <authorList>
            <person name="Karlyshev A.V."/>
            <person name="Jaspars M."/>
        </authorList>
    </citation>
    <scope>NUCLEOTIDE SEQUENCE</scope>
    <source>
        <strain evidence="3">AGSA3-2</strain>
    </source>
</reference>
<dbReference type="Gene3D" id="2.40.128.520">
    <property type="match status" value="1"/>
</dbReference>